<proteinExistence type="predicted"/>
<keyword evidence="2" id="KW-1185">Reference proteome</keyword>
<dbReference type="RefSeq" id="WP_371392277.1">
    <property type="nucleotide sequence ID" value="NZ_CP163421.1"/>
</dbReference>
<dbReference type="NCBIfam" id="TIGR03590">
    <property type="entry name" value="PseG"/>
    <property type="match status" value="1"/>
</dbReference>
<dbReference type="EMBL" id="JBHSGQ010000003">
    <property type="protein sequence ID" value="MFC4725023.1"/>
    <property type="molecule type" value="Genomic_DNA"/>
</dbReference>
<dbReference type="Gene3D" id="3.40.50.11190">
    <property type="match status" value="1"/>
</dbReference>
<gene>
    <name evidence="1" type="primary">pseG</name>
    <name evidence="1" type="ORF">ACFPB0_06960</name>
</gene>
<dbReference type="InterPro" id="IPR020023">
    <property type="entry name" value="PseG"/>
</dbReference>
<dbReference type="GO" id="GO:0016787">
    <property type="term" value="F:hydrolase activity"/>
    <property type="evidence" value="ECO:0007669"/>
    <property type="project" value="UniProtKB-KW"/>
</dbReference>
<dbReference type="Proteomes" id="UP001596024">
    <property type="component" value="Unassembled WGS sequence"/>
</dbReference>
<dbReference type="Gene3D" id="3.40.50.2000">
    <property type="entry name" value="Glycogen Phosphorylase B"/>
    <property type="match status" value="1"/>
</dbReference>
<organism evidence="1 2">
    <name type="scientific">Glycocaulis abyssi</name>
    <dbReference type="NCBI Taxonomy" id="1433403"/>
    <lineage>
        <taxon>Bacteria</taxon>
        <taxon>Pseudomonadati</taxon>
        <taxon>Pseudomonadota</taxon>
        <taxon>Alphaproteobacteria</taxon>
        <taxon>Maricaulales</taxon>
        <taxon>Maricaulaceae</taxon>
        <taxon>Glycocaulis</taxon>
    </lineage>
</organism>
<comment type="caution">
    <text evidence="1">The sequence shown here is derived from an EMBL/GenBank/DDBJ whole genome shotgun (WGS) entry which is preliminary data.</text>
</comment>
<sequence>MTARLLIRPDASLASGAGHLMRCLTLADALAARGWQAHFACNAAPGFDFSLIARRGHHLHQLPPLSSWSEDAQATAALVAELQPRWLAVDHYRLDARWERACGQAPERICVIDDLADRPHDCALLFDSGIHRQAGAYALHLPAGCRLFCGAGFALLRPAVASRRPESLKRRAEAPRPERLLLAMGGVDVDNVTGAVFDVISPVLDRHTLALDVVLGRSAPHRAAIEARLAGARFAARLHVDLPDLAGLMAQSDIAIGASGGTALERLCLGLPSLVLSLADNQPAAAQAIDASGAGLYAGDVRQPGWQDRLRTGLEGWLADPAVLPAVSVLAGALVDGQGAERMAEVLHARV</sequence>
<dbReference type="EC" id="3.6.1.57" evidence="1"/>
<dbReference type="SUPFAM" id="SSF53756">
    <property type="entry name" value="UDP-Glycosyltransferase/glycogen phosphorylase"/>
    <property type="match status" value="1"/>
</dbReference>
<reference evidence="2" key="1">
    <citation type="journal article" date="2019" name="Int. J. Syst. Evol. Microbiol.">
        <title>The Global Catalogue of Microorganisms (GCM) 10K type strain sequencing project: providing services to taxonomists for standard genome sequencing and annotation.</title>
        <authorList>
            <consortium name="The Broad Institute Genomics Platform"/>
            <consortium name="The Broad Institute Genome Sequencing Center for Infectious Disease"/>
            <person name="Wu L."/>
            <person name="Ma J."/>
        </authorList>
    </citation>
    <scope>NUCLEOTIDE SEQUENCE [LARGE SCALE GENOMIC DNA]</scope>
    <source>
        <strain evidence="2">CCUG 62981</strain>
    </source>
</reference>
<protein>
    <submittedName>
        <fullName evidence="1">UDP-2,4-diacetamido-2,4, 6-trideoxy-beta-L-altropyranose hydrolase</fullName>
        <ecNumber evidence="1">3.6.1.57</ecNumber>
    </submittedName>
</protein>
<evidence type="ECO:0000313" key="2">
    <source>
        <dbReference type="Proteomes" id="UP001596024"/>
    </source>
</evidence>
<evidence type="ECO:0000313" key="1">
    <source>
        <dbReference type="EMBL" id="MFC4725023.1"/>
    </source>
</evidence>
<keyword evidence="1" id="KW-0378">Hydrolase</keyword>
<accession>A0ABV9NE91</accession>
<name>A0ABV9NE91_9PROT</name>